<dbReference type="InterPro" id="IPR000387">
    <property type="entry name" value="Tyr_Pase_dom"/>
</dbReference>
<reference evidence="5" key="3">
    <citation type="submission" date="2025-08" db="UniProtKB">
        <authorList>
            <consortium name="Ensembl"/>
        </authorList>
    </citation>
    <scope>IDENTIFICATION</scope>
</reference>
<feature type="domain" description="Tyrosine-protein phosphatase" evidence="3">
    <location>
        <begin position="1"/>
        <end position="83"/>
    </location>
</feature>
<dbReference type="Gene3D" id="3.90.190.10">
    <property type="entry name" value="Protein tyrosine phosphatase superfamily"/>
    <property type="match status" value="1"/>
</dbReference>
<dbReference type="InterPro" id="IPR050348">
    <property type="entry name" value="Protein-Tyr_Phosphatase"/>
</dbReference>
<dbReference type="GeneTree" id="ENSGT00940000165368"/>
<dbReference type="InterPro" id="IPR003595">
    <property type="entry name" value="Tyr_Pase_cat"/>
</dbReference>
<reference evidence="6" key="1">
    <citation type="submission" date="2013-03" db="EMBL/GenBank/DDBJ databases">
        <authorList>
            <person name="Jeffery W."/>
            <person name="Warren W."/>
            <person name="Wilson R.K."/>
        </authorList>
    </citation>
    <scope>NUCLEOTIDE SEQUENCE</scope>
    <source>
        <strain evidence="6">female</strain>
    </source>
</reference>
<evidence type="ECO:0000259" key="4">
    <source>
        <dbReference type="PROSITE" id="PS50056"/>
    </source>
</evidence>
<dbReference type="STRING" id="7994.ENSAMXP00000032136"/>
<dbReference type="AlphaFoldDB" id="A0A3B1IQY6"/>
<organism evidence="5 6">
    <name type="scientific">Astyanax mexicanus</name>
    <name type="common">Blind cave fish</name>
    <name type="synonym">Astyanax fasciatus mexicanus</name>
    <dbReference type="NCBI Taxonomy" id="7994"/>
    <lineage>
        <taxon>Eukaryota</taxon>
        <taxon>Metazoa</taxon>
        <taxon>Chordata</taxon>
        <taxon>Craniata</taxon>
        <taxon>Vertebrata</taxon>
        <taxon>Euteleostomi</taxon>
        <taxon>Actinopterygii</taxon>
        <taxon>Neopterygii</taxon>
        <taxon>Teleostei</taxon>
        <taxon>Ostariophysi</taxon>
        <taxon>Characiformes</taxon>
        <taxon>Characoidei</taxon>
        <taxon>Acestrorhamphidae</taxon>
        <taxon>Acestrorhamphinae</taxon>
        <taxon>Astyanax</taxon>
    </lineage>
</organism>
<dbReference type="SMART" id="SM00404">
    <property type="entry name" value="PTPc_motif"/>
    <property type="match status" value="1"/>
</dbReference>
<dbReference type="PROSITE" id="PS50055">
    <property type="entry name" value="TYR_PHOSPHATASE_PTP"/>
    <property type="match status" value="1"/>
</dbReference>
<reference evidence="5" key="4">
    <citation type="submission" date="2025-09" db="UniProtKB">
        <authorList>
            <consortium name="Ensembl"/>
        </authorList>
    </citation>
    <scope>IDENTIFICATION</scope>
</reference>
<dbReference type="PANTHER" id="PTHR19134">
    <property type="entry name" value="RECEPTOR-TYPE TYROSINE-PROTEIN PHOSPHATASE"/>
    <property type="match status" value="1"/>
</dbReference>
<dbReference type="InterPro" id="IPR016130">
    <property type="entry name" value="Tyr_Pase_AS"/>
</dbReference>
<dbReference type="SUPFAM" id="SSF52799">
    <property type="entry name" value="(Phosphotyrosine protein) phosphatases II"/>
    <property type="match status" value="1"/>
</dbReference>
<dbReference type="InterPro" id="IPR029021">
    <property type="entry name" value="Prot-tyrosine_phosphatase-like"/>
</dbReference>
<evidence type="ECO:0000313" key="5">
    <source>
        <dbReference type="Ensembl" id="ENSAMXP00000032136.1"/>
    </source>
</evidence>
<sequence length="94" mass="10722">MQFRGIVRQHIESFSSTGPTVVHCSAGVDRTGVFIALDTVLQQLEKEKGISIAACVHRMRLNRPLMVQTEVHHKIMNKKYFCFIESFISKETLT</sequence>
<dbReference type="PRINTS" id="PR00700">
    <property type="entry name" value="PRTYPHPHTASE"/>
</dbReference>
<name>A0A3B1IQY6_ASTMX</name>
<proteinExistence type="predicted"/>
<feature type="domain" description="Tyrosine specific protein phosphatases" evidence="4">
    <location>
        <begin position="1"/>
        <end position="74"/>
    </location>
</feature>
<dbReference type="GO" id="GO:0004725">
    <property type="term" value="F:protein tyrosine phosphatase activity"/>
    <property type="evidence" value="ECO:0007669"/>
    <property type="project" value="UniProtKB-EC"/>
</dbReference>
<keyword evidence="2" id="KW-0904">Protein phosphatase</keyword>
<dbReference type="PROSITE" id="PS00383">
    <property type="entry name" value="TYR_PHOSPHATASE_1"/>
    <property type="match status" value="1"/>
</dbReference>
<evidence type="ECO:0000313" key="6">
    <source>
        <dbReference type="Proteomes" id="UP000018467"/>
    </source>
</evidence>
<dbReference type="PROSITE" id="PS50056">
    <property type="entry name" value="TYR_PHOSPHATASE_2"/>
    <property type="match status" value="1"/>
</dbReference>
<dbReference type="EC" id="3.1.3.48" evidence="1"/>
<reference evidence="6" key="2">
    <citation type="journal article" date="2014" name="Nat. Commun.">
        <title>The cavefish genome reveals candidate genes for eye loss.</title>
        <authorList>
            <person name="McGaugh S.E."/>
            <person name="Gross J.B."/>
            <person name="Aken B."/>
            <person name="Blin M."/>
            <person name="Borowsky R."/>
            <person name="Chalopin D."/>
            <person name="Hinaux H."/>
            <person name="Jeffery W.R."/>
            <person name="Keene A."/>
            <person name="Ma L."/>
            <person name="Minx P."/>
            <person name="Murphy D."/>
            <person name="O'Quin K.E."/>
            <person name="Retaux S."/>
            <person name="Rohner N."/>
            <person name="Searle S.M."/>
            <person name="Stahl B.A."/>
            <person name="Tabin C."/>
            <person name="Volff J.N."/>
            <person name="Yoshizawa M."/>
            <person name="Warren W.C."/>
        </authorList>
    </citation>
    <scope>NUCLEOTIDE SEQUENCE [LARGE SCALE GENOMIC DNA]</scope>
    <source>
        <strain evidence="6">female</strain>
    </source>
</reference>
<dbReference type="Pfam" id="PF00102">
    <property type="entry name" value="Y_phosphatase"/>
    <property type="match status" value="1"/>
</dbReference>
<keyword evidence="6" id="KW-1185">Reference proteome</keyword>
<dbReference type="InterPro" id="IPR000242">
    <property type="entry name" value="PTP_cat"/>
</dbReference>
<evidence type="ECO:0000256" key="1">
    <source>
        <dbReference type="ARBA" id="ARBA00013064"/>
    </source>
</evidence>
<dbReference type="Bgee" id="ENSAMXG00000032874">
    <property type="expression patterns" value="Expressed in mesonephros and 10 other cell types or tissues"/>
</dbReference>
<dbReference type="PANTHER" id="PTHR19134:SF545">
    <property type="entry name" value="RECEPTOR-TYPE TYROSINE-PROTEIN PHOSPHATASE H"/>
    <property type="match status" value="1"/>
</dbReference>
<evidence type="ECO:0000256" key="2">
    <source>
        <dbReference type="ARBA" id="ARBA00022912"/>
    </source>
</evidence>
<evidence type="ECO:0000259" key="3">
    <source>
        <dbReference type="PROSITE" id="PS50055"/>
    </source>
</evidence>
<dbReference type="InParanoid" id="A0A3B1IQY6"/>
<keyword evidence="2" id="KW-0378">Hydrolase</keyword>
<dbReference type="Proteomes" id="UP000018467">
    <property type="component" value="Unassembled WGS sequence"/>
</dbReference>
<protein>
    <recommendedName>
        <fullName evidence="1">protein-tyrosine-phosphatase</fullName>
        <ecNumber evidence="1">3.1.3.48</ecNumber>
    </recommendedName>
</protein>
<accession>A0A3B1IQY6</accession>
<dbReference type="Ensembl" id="ENSAMXT00000056933.1">
    <property type="protein sequence ID" value="ENSAMXP00000032136.1"/>
    <property type="gene ID" value="ENSAMXG00000032874.1"/>
</dbReference>